<dbReference type="InterPro" id="IPR037171">
    <property type="entry name" value="NagB/RpiA_transferase-like"/>
</dbReference>
<dbReference type="InterPro" id="IPR006148">
    <property type="entry name" value="Glc/Gal-6P_isomerase"/>
</dbReference>
<name>A0A5S5C958_9FLAO</name>
<feature type="domain" description="Glucosamine/galactosamine-6-phosphate isomerase" evidence="1">
    <location>
        <begin position="34"/>
        <end position="148"/>
    </location>
</feature>
<dbReference type="Pfam" id="PF01182">
    <property type="entry name" value="Glucosamine_iso"/>
    <property type="match status" value="1"/>
</dbReference>
<evidence type="ECO:0000259" key="1">
    <source>
        <dbReference type="Pfam" id="PF01182"/>
    </source>
</evidence>
<dbReference type="Proteomes" id="UP000324376">
    <property type="component" value="Unassembled WGS sequence"/>
</dbReference>
<gene>
    <name evidence="2" type="ORF">BD809_10244</name>
</gene>
<dbReference type="GO" id="GO:0005975">
    <property type="term" value="P:carbohydrate metabolic process"/>
    <property type="evidence" value="ECO:0007669"/>
    <property type="project" value="InterPro"/>
</dbReference>
<dbReference type="AlphaFoldDB" id="A0A5S5C958"/>
<reference evidence="2 3" key="1">
    <citation type="submission" date="2019-07" db="EMBL/GenBank/DDBJ databases">
        <title>Genomic Encyclopedia of Archaeal and Bacterial Type Strains, Phase II (KMG-II): from individual species to whole genera.</title>
        <authorList>
            <person name="Goeker M."/>
        </authorList>
    </citation>
    <scope>NUCLEOTIDE SEQUENCE [LARGE SCALE GENOMIC DNA]</scope>
    <source>
        <strain evidence="2 3">DSM 17527</strain>
    </source>
</reference>
<organism evidence="2 3">
    <name type="scientific">Aquimarina intermedia</name>
    <dbReference type="NCBI Taxonomy" id="350814"/>
    <lineage>
        <taxon>Bacteria</taxon>
        <taxon>Pseudomonadati</taxon>
        <taxon>Bacteroidota</taxon>
        <taxon>Flavobacteriia</taxon>
        <taxon>Flavobacteriales</taxon>
        <taxon>Flavobacteriaceae</taxon>
        <taxon>Aquimarina</taxon>
    </lineage>
</organism>
<accession>A0A5S5C958</accession>
<dbReference type="InterPro" id="IPR052960">
    <property type="entry name" value="GlcN6P_deaminase-like"/>
</dbReference>
<dbReference type="Gene3D" id="3.40.50.1360">
    <property type="match status" value="1"/>
</dbReference>
<proteinExistence type="predicted"/>
<protein>
    <submittedName>
        <fullName evidence="2">Glucosamine-6-phosphate deaminase</fullName>
    </submittedName>
</protein>
<comment type="caution">
    <text evidence="2">The sequence shown here is derived from an EMBL/GenBank/DDBJ whole genome shotgun (WGS) entry which is preliminary data.</text>
</comment>
<dbReference type="SUPFAM" id="SSF100950">
    <property type="entry name" value="NagB/RpiA/CoA transferase-like"/>
    <property type="match status" value="1"/>
</dbReference>
<evidence type="ECO:0000313" key="3">
    <source>
        <dbReference type="Proteomes" id="UP000324376"/>
    </source>
</evidence>
<evidence type="ECO:0000313" key="2">
    <source>
        <dbReference type="EMBL" id="TYP75837.1"/>
    </source>
</evidence>
<keyword evidence="3" id="KW-1185">Reference proteome</keyword>
<dbReference type="EMBL" id="VNHU01000002">
    <property type="protein sequence ID" value="TYP75837.1"/>
    <property type="molecule type" value="Genomic_DNA"/>
</dbReference>
<sequence>MVQEIEYKQVGKFEETQFEKIHNEIFSSSLHASKLVAHEIANLIKQKQQEGLPCVLGLATGSSPIKVYEELVNMHRSGELSFHNVITFNLDEYYPIDRDHQQSYYHFMHQHLFNHVDIMPENIHIPDGSILLEEMDQYCIDYELKIKNMEGWIFNY</sequence>
<dbReference type="PANTHER" id="PTHR42892:SF1">
    <property type="entry name" value="GLUCOSAMINE-6-PHOSPHATE ISOMERASE"/>
    <property type="match status" value="1"/>
</dbReference>
<dbReference type="PANTHER" id="PTHR42892">
    <property type="entry name" value="GLUCOSAMINE-6-PHOSPHATE DEAMINASE-LIKE PROTEIN BT_0258-RELATED"/>
    <property type="match status" value="1"/>
</dbReference>